<dbReference type="HOGENOM" id="CLU_008156_0_0_12"/>
<dbReference type="Proteomes" id="UP000000611">
    <property type="component" value="Chromosome"/>
</dbReference>
<evidence type="ECO:0000313" key="11">
    <source>
        <dbReference type="EMBL" id="ACH93474.1"/>
    </source>
</evidence>
<keyword evidence="12" id="KW-1185">Reference proteome</keyword>
<evidence type="ECO:0000259" key="9">
    <source>
        <dbReference type="Pfam" id="PF00675"/>
    </source>
</evidence>
<dbReference type="GO" id="GO:0004222">
    <property type="term" value="F:metalloendopeptidase activity"/>
    <property type="evidence" value="ECO:0007669"/>
    <property type="project" value="InterPro"/>
</dbReference>
<dbReference type="Pfam" id="PF00675">
    <property type="entry name" value="Peptidase_M16"/>
    <property type="match status" value="1"/>
</dbReference>
<feature type="domain" description="Peptidase M16 C-terminal" evidence="10">
    <location>
        <begin position="690"/>
        <end position="871"/>
    </location>
</feature>
<reference evidence="11 12" key="1">
    <citation type="journal article" date="2008" name="PLoS Genet.">
        <title>The genome of Borrelia recurrentis, the agent of deadly louse-borne relapsing fever, is a degraded subset of tick-borne Borrelia duttonii.</title>
        <authorList>
            <person name="Lescot M."/>
            <person name="Audic S."/>
            <person name="Robert C."/>
            <person name="Nguyen T.T."/>
            <person name="Blanc G."/>
            <person name="Cutler S.J."/>
            <person name="Wincker P."/>
            <person name="Couloux A."/>
            <person name="Claverie J.-M."/>
            <person name="Raoult D."/>
            <person name="Drancourt M."/>
        </authorList>
    </citation>
    <scope>NUCLEOTIDE SEQUENCE [LARGE SCALE GENOMIC DNA]</scope>
    <source>
        <strain evidence="11 12">Ly</strain>
    </source>
</reference>
<evidence type="ECO:0000256" key="1">
    <source>
        <dbReference type="ARBA" id="ARBA00001947"/>
    </source>
</evidence>
<dbReference type="PANTHER" id="PTHR43690:SF17">
    <property type="entry name" value="PROTEIN YHJJ"/>
    <property type="match status" value="1"/>
</dbReference>
<dbReference type="EC" id="3.4.-.-" evidence="11"/>
<dbReference type="Pfam" id="PF05193">
    <property type="entry name" value="Peptidase_M16_C"/>
    <property type="match status" value="2"/>
</dbReference>
<evidence type="ECO:0000256" key="6">
    <source>
        <dbReference type="ARBA" id="ARBA00022833"/>
    </source>
</evidence>
<dbReference type="KEGG" id="bdu:BDU_533"/>
<keyword evidence="5 11" id="KW-0378">Hydrolase</keyword>
<feature type="domain" description="Peptidase M16 C-terminal" evidence="10">
    <location>
        <begin position="211"/>
        <end position="395"/>
    </location>
</feature>
<dbReference type="InterPro" id="IPR001431">
    <property type="entry name" value="Pept_M16_Zn_BS"/>
</dbReference>
<dbReference type="SUPFAM" id="SSF63411">
    <property type="entry name" value="LuxS/MPP-like metallohydrolase"/>
    <property type="match status" value="4"/>
</dbReference>
<dbReference type="Gene3D" id="3.30.830.10">
    <property type="entry name" value="Metalloenzyme, LuxS/M16 peptidase-like"/>
    <property type="match status" value="4"/>
</dbReference>
<dbReference type="GO" id="GO:0046872">
    <property type="term" value="F:metal ion binding"/>
    <property type="evidence" value="ECO:0007669"/>
    <property type="project" value="UniProtKB-KW"/>
</dbReference>
<keyword evidence="3 11" id="KW-0645">Protease</keyword>
<dbReference type="eggNOG" id="COG0612">
    <property type="taxonomic scope" value="Bacteria"/>
</dbReference>
<dbReference type="AlphaFoldDB" id="B5RM88"/>
<dbReference type="GO" id="GO:0006508">
    <property type="term" value="P:proteolysis"/>
    <property type="evidence" value="ECO:0007669"/>
    <property type="project" value="UniProtKB-KW"/>
</dbReference>
<dbReference type="PROSITE" id="PS00143">
    <property type="entry name" value="INSULINASE"/>
    <property type="match status" value="1"/>
</dbReference>
<proteinExistence type="inferred from homology"/>
<evidence type="ECO:0000256" key="5">
    <source>
        <dbReference type="ARBA" id="ARBA00022801"/>
    </source>
</evidence>
<comment type="similarity">
    <text evidence="2 8">Belongs to the peptidase M16 family.</text>
</comment>
<dbReference type="InterPro" id="IPR007863">
    <property type="entry name" value="Peptidase_M16_C"/>
</dbReference>
<dbReference type="RefSeq" id="WP_012538283.1">
    <property type="nucleotide sequence ID" value="NC_011229.1"/>
</dbReference>
<organism evidence="11 12">
    <name type="scientific">Borrelia duttonii (strain Ly)</name>
    <dbReference type="NCBI Taxonomy" id="412419"/>
    <lineage>
        <taxon>Bacteria</taxon>
        <taxon>Pseudomonadati</taxon>
        <taxon>Spirochaetota</taxon>
        <taxon>Spirochaetia</taxon>
        <taxon>Spirochaetales</taxon>
        <taxon>Borreliaceae</taxon>
        <taxon>Borrelia</taxon>
    </lineage>
</organism>
<name>B5RM88_BORDL</name>
<evidence type="ECO:0000259" key="10">
    <source>
        <dbReference type="Pfam" id="PF05193"/>
    </source>
</evidence>
<dbReference type="PANTHER" id="PTHR43690">
    <property type="entry name" value="NARDILYSIN"/>
    <property type="match status" value="1"/>
</dbReference>
<evidence type="ECO:0000256" key="3">
    <source>
        <dbReference type="ARBA" id="ARBA00022670"/>
    </source>
</evidence>
<sequence>MRCKRINNITILKVVFFVLSFIILSCSSSKLSLDKNLVNGQLKNGLKYYIYKNQIPSKFVHMGILFNVGSLNEEENERGLAHYLEHMAFKGTEDYPGSEDILEILKKFGMKFGADLNAYTTFDKTYYYLDLPDGGQESEVDEALNVLKNWAFQIKFDDLEIDKERNVIIEEKKYRDNYSSRMSKKMFEVVGGNSRYFIRSPIGIEERILSFKSEDFKKFYNKWYRPDLTSVIIVGDIDPKDIEEKIKKLFASFKKPLDEPEKVVINLDTVIDKKFVSIDDDETLFPSIEFICKEETKGGIVTVGDLKRYIEKNLLNSLFINRFYELKVIGTNYFRSFNKFGSNYKSDNNYILIKNISLTIDPEHFKEAFEGFFYEIERIRKFGFTKGEIDKIKSEMITSYTVDKENLKKQKSSIIADHLVGVASSNFHLLDGNEVFDVAIKCLNNISPDTISALASSEAFIDNMTVIYKYSKKLHSNLTFEELQKFRDIALNKEIKPYDDVSIQGEFFKKSLQSKNIVDEKEFINEISSFTLENGVEVYFKHNENKKNIVDFTAISWGGLLSEDPELIPVLSLAPSIVSKSGYGDYSKLQIEKYLSNKLVTLMPSVSERSSRINGGAEAKDLETLFKLIYFTFNEAKIDDVVLQTTIDDMSATIKARKNSSNYLFSNAIKKFYNNDDYRLRDIQESDLQNISKDILLDFYKKRFTYADNFKFIFVGDIDLDTIKKFSSKYLGNLNSKKLNEFRDLDYSYKKNTKRIVVGKKEDAASSTVYVAYPFTFNYTPEKVLNYRALASLLSEGLVKAIRREQSSVYGIDASFDHYFRKHSDSDGFIVVSFTVEPKALDSVLKSVNEYILERQKIDFVDTDFDYIKKNIIKNNNIASESNGYWSSVILNSVLWHDSIIDTFSNKFVDDNLNKDTINMLFKKIDFKQGTEIVLIPSNDN</sequence>
<evidence type="ECO:0000256" key="2">
    <source>
        <dbReference type="ARBA" id="ARBA00007261"/>
    </source>
</evidence>
<dbReference type="EMBL" id="CP000976">
    <property type="protein sequence ID" value="ACH93474.1"/>
    <property type="molecule type" value="Genomic_DNA"/>
</dbReference>
<dbReference type="PROSITE" id="PS51257">
    <property type="entry name" value="PROKAR_LIPOPROTEIN"/>
    <property type="match status" value="1"/>
</dbReference>
<dbReference type="InterPro" id="IPR050626">
    <property type="entry name" value="Peptidase_M16"/>
</dbReference>
<protein>
    <submittedName>
        <fullName evidence="11">Zinc protease, putative</fullName>
        <ecNumber evidence="11">3.4.-.-</ecNumber>
    </submittedName>
</protein>
<dbReference type="OrthoDB" id="9811314at2"/>
<keyword evidence="4" id="KW-0479">Metal-binding</keyword>
<keyword evidence="7" id="KW-0482">Metalloprotease</keyword>
<feature type="domain" description="Peptidase M16 N-terminal" evidence="9">
    <location>
        <begin position="50"/>
        <end position="174"/>
    </location>
</feature>
<dbReference type="InterPro" id="IPR011765">
    <property type="entry name" value="Pept_M16_N"/>
</dbReference>
<accession>B5RM88</accession>
<dbReference type="InterPro" id="IPR011249">
    <property type="entry name" value="Metalloenz_LuxS/M16"/>
</dbReference>
<evidence type="ECO:0000256" key="7">
    <source>
        <dbReference type="ARBA" id="ARBA00023049"/>
    </source>
</evidence>
<gene>
    <name evidence="11" type="ordered locus">BDU_533</name>
</gene>
<keyword evidence="6" id="KW-0862">Zinc</keyword>
<comment type="cofactor">
    <cofactor evidence="1">
        <name>Zn(2+)</name>
        <dbReference type="ChEBI" id="CHEBI:29105"/>
    </cofactor>
</comment>
<evidence type="ECO:0000256" key="8">
    <source>
        <dbReference type="RuleBase" id="RU004447"/>
    </source>
</evidence>
<evidence type="ECO:0000313" key="12">
    <source>
        <dbReference type="Proteomes" id="UP000000611"/>
    </source>
</evidence>
<dbReference type="STRING" id="412419.BDU_533"/>
<evidence type="ECO:0000256" key="4">
    <source>
        <dbReference type="ARBA" id="ARBA00022723"/>
    </source>
</evidence>